<reference evidence="2" key="1">
    <citation type="submission" date="2024-04" db="UniProtKB">
        <authorList>
            <consortium name="EnsemblMetazoa"/>
        </authorList>
    </citation>
    <scope>IDENTIFICATION</scope>
    <source>
        <strain evidence="2">EBRO</strain>
    </source>
</reference>
<dbReference type="EnsemblMetazoa" id="ENSAATROPT012553">
    <property type="protein sequence ID" value="ENSAATROPP011395"/>
    <property type="gene ID" value="ENSAATROPG010213"/>
</dbReference>
<protein>
    <submittedName>
        <fullName evidence="2">Uncharacterized protein</fullName>
    </submittedName>
</protein>
<evidence type="ECO:0000313" key="2">
    <source>
        <dbReference type="EnsemblMetazoa" id="ENSAATROPP011395"/>
    </source>
</evidence>
<evidence type="ECO:0000256" key="1">
    <source>
        <dbReference type="SAM" id="MobiDB-lite"/>
    </source>
</evidence>
<feature type="compositionally biased region" description="Basic and acidic residues" evidence="1">
    <location>
        <begin position="52"/>
        <end position="63"/>
    </location>
</feature>
<accession>A0AAG5DK61</accession>
<keyword evidence="3" id="KW-1185">Reference proteome</keyword>
<dbReference type="Proteomes" id="UP000075880">
    <property type="component" value="Unassembled WGS sequence"/>
</dbReference>
<organism evidence="2 3">
    <name type="scientific">Anopheles atroparvus</name>
    <name type="common">European mosquito</name>
    <dbReference type="NCBI Taxonomy" id="41427"/>
    <lineage>
        <taxon>Eukaryota</taxon>
        <taxon>Metazoa</taxon>
        <taxon>Ecdysozoa</taxon>
        <taxon>Arthropoda</taxon>
        <taxon>Hexapoda</taxon>
        <taxon>Insecta</taxon>
        <taxon>Pterygota</taxon>
        <taxon>Neoptera</taxon>
        <taxon>Endopterygota</taxon>
        <taxon>Diptera</taxon>
        <taxon>Nematocera</taxon>
        <taxon>Culicoidea</taxon>
        <taxon>Culicidae</taxon>
        <taxon>Anophelinae</taxon>
        <taxon>Anopheles</taxon>
    </lineage>
</organism>
<feature type="region of interest" description="Disordered" evidence="1">
    <location>
        <begin position="43"/>
        <end position="63"/>
    </location>
</feature>
<evidence type="ECO:0000313" key="3">
    <source>
        <dbReference type="Proteomes" id="UP000075880"/>
    </source>
</evidence>
<sequence length="63" mass="7133">MPAVCRGMRRVRWFTLPSQVPRHPTRRPGPLRAHTANALQQTIHLNPGQGEHGQRTKNGEQTT</sequence>
<dbReference type="AlphaFoldDB" id="A0AAG5DK61"/>
<name>A0AAG5DK61_ANOAO</name>
<proteinExistence type="predicted"/>